<dbReference type="PANTHER" id="PTHR34983">
    <property type="entry name" value="ARABINOGALACTAN ENDO-BETA-1,4-GALACTANASE A"/>
    <property type="match status" value="1"/>
</dbReference>
<keyword evidence="5 6" id="KW-0326">Glycosidase</keyword>
<dbReference type="GO" id="GO:0015926">
    <property type="term" value="F:glucosidase activity"/>
    <property type="evidence" value="ECO:0007669"/>
    <property type="project" value="InterPro"/>
</dbReference>
<dbReference type="GO" id="GO:0031218">
    <property type="term" value="F:arabinogalactan endo-1,4-beta-galactosidase activity"/>
    <property type="evidence" value="ECO:0007669"/>
    <property type="project" value="UniProtKB-EC"/>
</dbReference>
<evidence type="ECO:0000256" key="4">
    <source>
        <dbReference type="ARBA" id="ARBA00022801"/>
    </source>
</evidence>
<dbReference type="GO" id="GO:0045490">
    <property type="term" value="P:pectin catabolic process"/>
    <property type="evidence" value="ECO:0007669"/>
    <property type="project" value="TreeGrafter"/>
</dbReference>
<dbReference type="Gene3D" id="3.20.20.80">
    <property type="entry name" value="Glycosidases"/>
    <property type="match status" value="1"/>
</dbReference>
<dbReference type="EC" id="3.2.1.89" evidence="3 6"/>
<dbReference type="InterPro" id="IPR011683">
    <property type="entry name" value="Glyco_hydro_53"/>
</dbReference>
<comment type="caution">
    <text evidence="7">The sequence shown here is derived from an EMBL/GenBank/DDBJ whole genome shotgun (WGS) entry which is preliminary data.</text>
</comment>
<dbReference type="Pfam" id="PF07745">
    <property type="entry name" value="Glyco_hydro_53"/>
    <property type="match status" value="1"/>
</dbReference>
<evidence type="ECO:0000256" key="2">
    <source>
        <dbReference type="ARBA" id="ARBA00010687"/>
    </source>
</evidence>
<evidence type="ECO:0000256" key="6">
    <source>
        <dbReference type="RuleBase" id="RU361192"/>
    </source>
</evidence>
<evidence type="ECO:0000313" key="8">
    <source>
        <dbReference type="Proteomes" id="UP000642070"/>
    </source>
</evidence>
<reference evidence="7" key="1">
    <citation type="journal article" date="2014" name="Int. J. Syst. Evol. Microbiol.">
        <title>Complete genome sequence of Corynebacterium casei LMG S-19264T (=DSM 44701T), isolated from a smear-ripened cheese.</title>
        <authorList>
            <consortium name="US DOE Joint Genome Institute (JGI-PGF)"/>
            <person name="Walter F."/>
            <person name="Albersmeier A."/>
            <person name="Kalinowski J."/>
            <person name="Ruckert C."/>
        </authorList>
    </citation>
    <scope>NUCLEOTIDE SEQUENCE</scope>
    <source>
        <strain evidence="7">JCM 19831</strain>
    </source>
</reference>
<dbReference type="PANTHER" id="PTHR34983:SF1">
    <property type="entry name" value="ARABINOGALACTAN ENDO-BETA-1,4-GALACTANASE A"/>
    <property type="match status" value="1"/>
</dbReference>
<dbReference type="Proteomes" id="UP000642070">
    <property type="component" value="Unassembled WGS sequence"/>
</dbReference>
<keyword evidence="4 6" id="KW-0378">Hydrolase</keyword>
<keyword evidence="8" id="KW-1185">Reference proteome</keyword>
<dbReference type="InterPro" id="IPR017853">
    <property type="entry name" value="GH"/>
</dbReference>
<dbReference type="SUPFAM" id="SSF51445">
    <property type="entry name" value="(Trans)glycosidases"/>
    <property type="match status" value="1"/>
</dbReference>
<proteinExistence type="inferred from homology"/>
<organism evidence="7 8">
    <name type="scientific">Dactylosporangium sucinum</name>
    <dbReference type="NCBI Taxonomy" id="1424081"/>
    <lineage>
        <taxon>Bacteria</taxon>
        <taxon>Bacillati</taxon>
        <taxon>Actinomycetota</taxon>
        <taxon>Actinomycetes</taxon>
        <taxon>Micromonosporales</taxon>
        <taxon>Micromonosporaceae</taxon>
        <taxon>Dactylosporangium</taxon>
    </lineage>
</organism>
<reference evidence="7" key="2">
    <citation type="submission" date="2020-09" db="EMBL/GenBank/DDBJ databases">
        <authorList>
            <person name="Sun Q."/>
            <person name="Ohkuma M."/>
        </authorList>
    </citation>
    <scope>NUCLEOTIDE SEQUENCE</scope>
    <source>
        <strain evidence="7">JCM 19831</strain>
    </source>
</reference>
<gene>
    <name evidence="7" type="ORF">GCM10007977_034460</name>
</gene>
<evidence type="ECO:0000256" key="5">
    <source>
        <dbReference type="ARBA" id="ARBA00023295"/>
    </source>
</evidence>
<dbReference type="AlphaFoldDB" id="A0A917TNU5"/>
<comment type="similarity">
    <text evidence="2 6">Belongs to the glycosyl hydrolase 53 family.</text>
</comment>
<accession>A0A917TNU5</accession>
<name>A0A917TNU5_9ACTN</name>
<comment type="catalytic activity">
    <reaction evidence="1 6">
        <text>The enzyme specifically hydrolyzes (1-&gt;4)-beta-D-galactosidic linkages in type I arabinogalactans.</text>
        <dbReference type="EC" id="3.2.1.89"/>
    </reaction>
</comment>
<evidence type="ECO:0000256" key="1">
    <source>
        <dbReference type="ARBA" id="ARBA00001695"/>
    </source>
</evidence>
<evidence type="ECO:0000313" key="7">
    <source>
        <dbReference type="EMBL" id="GGM30306.1"/>
    </source>
</evidence>
<dbReference type="RefSeq" id="WP_229835289.1">
    <property type="nucleotide sequence ID" value="NZ_BMPI01000015.1"/>
</dbReference>
<evidence type="ECO:0000256" key="3">
    <source>
        <dbReference type="ARBA" id="ARBA00012556"/>
    </source>
</evidence>
<protein>
    <recommendedName>
        <fullName evidence="3 6">Arabinogalactan endo-beta-1,4-galactanase</fullName>
        <ecNumber evidence="3 6">3.2.1.89</ecNumber>
    </recommendedName>
</protein>
<sequence>MSLTRRTLLAGVGFAALPLPPAVRAVALRGVRGADISFTLQEEAAGVRYRFRGRTDRIENILRAAGATWVRLRVWTAPPPGYSDLDQALRLAARAKRAGLKVLLDLHYSDFWADPGHQDTPAAWAGQDLATLTATVRSYTADVVTAFARQGTPVDMIQTGNEVTAGMLWPVGQIYRPSGADWAGFTTLLEAALTGARAATPRGHRLLTMVHIDRGGDNGGARWFYDRVGVAFDVIGLSYYPFWHGALSALSANLTDLATRYGKPIVVTETSYPWTMANGDPLPNLLTDPSALPDGAAYPPTPAGQAAYFRELRRILSGVPSGLGAGFFAWEPGWLPGVGWTPGEGNPNDNLTLFDWSGNALPALTAAYAR</sequence>
<dbReference type="EMBL" id="BMPI01000015">
    <property type="protein sequence ID" value="GGM30306.1"/>
    <property type="molecule type" value="Genomic_DNA"/>
</dbReference>